<dbReference type="Pfam" id="PF03861">
    <property type="entry name" value="ANTAR"/>
    <property type="match status" value="1"/>
</dbReference>
<feature type="region of interest" description="Disordered" evidence="5">
    <location>
        <begin position="242"/>
        <end position="262"/>
    </location>
</feature>
<organism evidence="7 8">
    <name type="scientific">Terrabacter tumescens</name>
    <dbReference type="NCBI Taxonomy" id="60443"/>
    <lineage>
        <taxon>Bacteria</taxon>
        <taxon>Bacillati</taxon>
        <taxon>Actinomycetota</taxon>
        <taxon>Actinomycetes</taxon>
        <taxon>Micrococcales</taxon>
        <taxon>Intrasporangiaceae</taxon>
        <taxon>Terrabacter</taxon>
    </lineage>
</organism>
<dbReference type="Proteomes" id="UP000623461">
    <property type="component" value="Unassembled WGS sequence"/>
</dbReference>
<dbReference type="PIRSF" id="PIRSF036625">
    <property type="entry name" value="GAF_ANTAR"/>
    <property type="match status" value="1"/>
</dbReference>
<keyword evidence="8" id="KW-1185">Reference proteome</keyword>
<name>A0ABQ2HYZ0_9MICO</name>
<gene>
    <name evidence="7" type="ORF">GCM10009721_20260</name>
</gene>
<protein>
    <submittedName>
        <fullName evidence="7">Transcriptional regulator</fullName>
    </submittedName>
</protein>
<dbReference type="PROSITE" id="PS50921">
    <property type="entry name" value="ANTAR"/>
    <property type="match status" value="1"/>
</dbReference>
<evidence type="ECO:0000256" key="5">
    <source>
        <dbReference type="SAM" id="MobiDB-lite"/>
    </source>
</evidence>
<evidence type="ECO:0000259" key="6">
    <source>
        <dbReference type="PROSITE" id="PS50921"/>
    </source>
</evidence>
<dbReference type="Gene3D" id="3.30.450.40">
    <property type="match status" value="1"/>
</dbReference>
<keyword evidence="4" id="KW-0804">Transcription</keyword>
<evidence type="ECO:0000256" key="2">
    <source>
        <dbReference type="ARBA" id="ARBA00022777"/>
    </source>
</evidence>
<accession>A0ABQ2HYZ0</accession>
<dbReference type="SMART" id="SM01012">
    <property type="entry name" value="ANTAR"/>
    <property type="match status" value="1"/>
</dbReference>
<reference evidence="8" key="1">
    <citation type="journal article" date="2019" name="Int. J. Syst. Evol. Microbiol.">
        <title>The Global Catalogue of Microorganisms (GCM) 10K type strain sequencing project: providing services to taxonomists for standard genome sequencing and annotation.</title>
        <authorList>
            <consortium name="The Broad Institute Genomics Platform"/>
            <consortium name="The Broad Institute Genome Sequencing Center for Infectious Disease"/>
            <person name="Wu L."/>
            <person name="Ma J."/>
        </authorList>
    </citation>
    <scope>NUCLEOTIDE SEQUENCE [LARGE SCALE GENOMIC DNA]</scope>
    <source>
        <strain evidence="8">JCM 1365</strain>
    </source>
</reference>
<dbReference type="InterPro" id="IPR036388">
    <property type="entry name" value="WH-like_DNA-bd_sf"/>
</dbReference>
<dbReference type="InterPro" id="IPR003018">
    <property type="entry name" value="GAF"/>
</dbReference>
<evidence type="ECO:0000256" key="4">
    <source>
        <dbReference type="ARBA" id="ARBA00023163"/>
    </source>
</evidence>
<dbReference type="Pfam" id="PF13185">
    <property type="entry name" value="GAF_2"/>
    <property type="match status" value="1"/>
</dbReference>
<dbReference type="RefSeq" id="WP_052358294.1">
    <property type="nucleotide sequence ID" value="NZ_BMNZ01000003.1"/>
</dbReference>
<evidence type="ECO:0000313" key="8">
    <source>
        <dbReference type="Proteomes" id="UP000623461"/>
    </source>
</evidence>
<evidence type="ECO:0000256" key="3">
    <source>
        <dbReference type="ARBA" id="ARBA00023015"/>
    </source>
</evidence>
<evidence type="ECO:0000256" key="1">
    <source>
        <dbReference type="ARBA" id="ARBA00022679"/>
    </source>
</evidence>
<dbReference type="SUPFAM" id="SSF55781">
    <property type="entry name" value="GAF domain-like"/>
    <property type="match status" value="1"/>
</dbReference>
<proteinExistence type="predicted"/>
<dbReference type="InterPro" id="IPR012074">
    <property type="entry name" value="GAF_ANTAR"/>
</dbReference>
<keyword evidence="1" id="KW-0808">Transferase</keyword>
<dbReference type="SUPFAM" id="SSF52172">
    <property type="entry name" value="CheY-like"/>
    <property type="match status" value="1"/>
</dbReference>
<dbReference type="EMBL" id="BMNZ01000003">
    <property type="protein sequence ID" value="GGM94036.1"/>
    <property type="molecule type" value="Genomic_DNA"/>
</dbReference>
<comment type="caution">
    <text evidence="7">The sequence shown here is derived from an EMBL/GenBank/DDBJ whole genome shotgun (WGS) entry which is preliminary data.</text>
</comment>
<keyword evidence="3" id="KW-0805">Transcription regulation</keyword>
<dbReference type="InterPro" id="IPR029016">
    <property type="entry name" value="GAF-like_dom_sf"/>
</dbReference>
<keyword evidence="2" id="KW-0418">Kinase</keyword>
<dbReference type="InterPro" id="IPR011006">
    <property type="entry name" value="CheY-like_superfamily"/>
</dbReference>
<dbReference type="InterPro" id="IPR005561">
    <property type="entry name" value="ANTAR"/>
</dbReference>
<sequence>MEEFFSSGQVPALRSVAEAFAQLGAKIDSARSSTVLRAVTDVTLERLSGAASVSITEVKSGHFWTATATDDLARRADAIQYELGSGPCVDAILEDTLYWPCDLRHDPRWPEYGRRVADELGFLSMLSYRMVLGDDDERAGLNIYAREVDAFTDSDVLLGLLLATHGAQAAAAAEHREHVDHLQLALKSNRLIGMAMGILMAQHRLTDEQAFDLLRIASQNSNRKLADIAREVTETGTLEVAPARRTASESSVRTHRPGLSAP</sequence>
<evidence type="ECO:0000313" key="7">
    <source>
        <dbReference type="EMBL" id="GGM94036.1"/>
    </source>
</evidence>
<dbReference type="Gene3D" id="1.10.10.10">
    <property type="entry name" value="Winged helix-like DNA-binding domain superfamily/Winged helix DNA-binding domain"/>
    <property type="match status" value="1"/>
</dbReference>
<feature type="domain" description="ANTAR" evidence="6">
    <location>
        <begin position="172"/>
        <end position="233"/>
    </location>
</feature>